<dbReference type="EMBL" id="CYUE01000020">
    <property type="protein sequence ID" value="CUK26380.1"/>
    <property type="molecule type" value="Genomic_DNA"/>
</dbReference>
<proteinExistence type="predicted"/>
<dbReference type="InterPro" id="IPR036513">
    <property type="entry name" value="STAS_dom_sf"/>
</dbReference>
<evidence type="ECO:0008006" key="3">
    <source>
        <dbReference type="Google" id="ProtNLM"/>
    </source>
</evidence>
<dbReference type="Pfam" id="PF11964">
    <property type="entry name" value="SpoIIAA-like"/>
    <property type="match status" value="1"/>
</dbReference>
<name>A0A0P1IWI2_9RHOB</name>
<evidence type="ECO:0000313" key="1">
    <source>
        <dbReference type="EMBL" id="CUK26380.1"/>
    </source>
</evidence>
<dbReference type="Gene3D" id="3.40.50.10600">
    <property type="entry name" value="SpoIIaa-like domains"/>
    <property type="match status" value="1"/>
</dbReference>
<dbReference type="InterPro" id="IPR021866">
    <property type="entry name" value="SpoIIAA-like"/>
</dbReference>
<dbReference type="InterPro" id="IPR038396">
    <property type="entry name" value="SpoIIAA-like_sf"/>
</dbReference>
<dbReference type="Proteomes" id="UP000051184">
    <property type="component" value="Unassembled WGS sequence"/>
</dbReference>
<reference evidence="2" key="1">
    <citation type="submission" date="2015-09" db="EMBL/GenBank/DDBJ databases">
        <authorList>
            <person name="Rodrigo-Torres Lidia"/>
            <person name="Arahal R.David."/>
        </authorList>
    </citation>
    <scope>NUCLEOTIDE SEQUENCE [LARGE SCALE GENOMIC DNA]</scope>
    <source>
        <strain evidence="2">CECT 5114</strain>
    </source>
</reference>
<keyword evidence="2" id="KW-1185">Reference proteome</keyword>
<accession>A0A0P1IWI2</accession>
<gene>
    <name evidence="1" type="ORF">TA5114_02190</name>
</gene>
<dbReference type="SUPFAM" id="SSF52091">
    <property type="entry name" value="SpoIIaa-like"/>
    <property type="match status" value="1"/>
</dbReference>
<organism evidence="1 2">
    <name type="scientific">Cognatishimia activa</name>
    <dbReference type="NCBI Taxonomy" id="1715691"/>
    <lineage>
        <taxon>Bacteria</taxon>
        <taxon>Pseudomonadati</taxon>
        <taxon>Pseudomonadota</taxon>
        <taxon>Alphaproteobacteria</taxon>
        <taxon>Rhodobacterales</taxon>
        <taxon>Paracoccaceae</taxon>
        <taxon>Cognatishimia</taxon>
    </lineage>
</organism>
<dbReference type="OrthoDB" id="7619266at2"/>
<sequence>MLTITKKGDNRVDVDLNGHIDAVNMRVALDELIAASEGVEHGRMLYTIPEFAMPSLAAIGVEMTYLPGLFSLLGKYDRCAVLTDANWIQKAAEIEGALFPGIEIKGFDLDQVTLAEDWLDEAE</sequence>
<dbReference type="STRING" id="1715691.TA5113_01017"/>
<dbReference type="AlphaFoldDB" id="A0A0P1IWI2"/>
<dbReference type="RefSeq" id="WP_058315271.1">
    <property type="nucleotide sequence ID" value="NZ_CYTO01000009.1"/>
</dbReference>
<evidence type="ECO:0000313" key="2">
    <source>
        <dbReference type="Proteomes" id="UP000051184"/>
    </source>
</evidence>
<protein>
    <recommendedName>
        <fullName evidence="3">SpoIIAA-like</fullName>
    </recommendedName>
</protein>